<dbReference type="CDD" id="cd12830">
    <property type="entry name" value="MtCorA-like"/>
    <property type="match status" value="1"/>
</dbReference>
<keyword evidence="10" id="KW-1185">Reference proteome</keyword>
<protein>
    <recommendedName>
        <fullName evidence="8">Magnesium transport protein CorA</fullName>
    </recommendedName>
</protein>
<dbReference type="SUPFAM" id="SSF143865">
    <property type="entry name" value="CorA soluble domain-like"/>
    <property type="match status" value="1"/>
</dbReference>
<evidence type="ECO:0000256" key="3">
    <source>
        <dbReference type="ARBA" id="ARBA00022448"/>
    </source>
</evidence>
<dbReference type="Gene3D" id="1.20.58.340">
    <property type="entry name" value="Magnesium transport protein CorA, transmembrane region"/>
    <property type="match status" value="2"/>
</dbReference>
<proteinExistence type="inferred from homology"/>
<feature type="transmembrane region" description="Helical" evidence="8">
    <location>
        <begin position="267"/>
        <end position="286"/>
    </location>
</feature>
<gene>
    <name evidence="8 9" type="primary">corA</name>
    <name evidence="9" type="ORF">SMD27_07660</name>
</gene>
<keyword evidence="5 8" id="KW-0812">Transmembrane</keyword>
<comment type="subcellular location">
    <subcellularLocation>
        <location evidence="1">Cell membrane</location>
        <topology evidence="1">Multi-pass membrane protein</topology>
    </subcellularLocation>
    <subcellularLocation>
        <location evidence="8">Membrane</location>
        <topology evidence="8">Multi-pass membrane protein</topology>
    </subcellularLocation>
</comment>
<evidence type="ECO:0000256" key="7">
    <source>
        <dbReference type="ARBA" id="ARBA00023136"/>
    </source>
</evidence>
<comment type="function">
    <text evidence="8">Mediates influx of magnesium ions.</text>
</comment>
<dbReference type="Pfam" id="PF01544">
    <property type="entry name" value="CorA"/>
    <property type="match status" value="1"/>
</dbReference>
<evidence type="ECO:0000256" key="1">
    <source>
        <dbReference type="ARBA" id="ARBA00004651"/>
    </source>
</evidence>
<dbReference type="InterPro" id="IPR002523">
    <property type="entry name" value="MgTranspt_CorA/ZnTranspt_ZntB"/>
</dbReference>
<dbReference type="InterPro" id="IPR004488">
    <property type="entry name" value="Mg/Co-transport_prot_CorA"/>
</dbReference>
<evidence type="ECO:0000256" key="4">
    <source>
        <dbReference type="ARBA" id="ARBA00022475"/>
    </source>
</evidence>
<keyword evidence="8" id="KW-0460">Magnesium</keyword>
<dbReference type="PANTHER" id="PTHR46494:SF1">
    <property type="entry name" value="CORA FAMILY METAL ION TRANSPORTER (EUROFUNG)"/>
    <property type="match status" value="1"/>
</dbReference>
<evidence type="ECO:0000256" key="2">
    <source>
        <dbReference type="ARBA" id="ARBA00009765"/>
    </source>
</evidence>
<organism evidence="9 10">
    <name type="scientific">Dongia soli</name>
    <dbReference type="NCBI Taxonomy" id="600628"/>
    <lineage>
        <taxon>Bacteria</taxon>
        <taxon>Pseudomonadati</taxon>
        <taxon>Pseudomonadota</taxon>
        <taxon>Alphaproteobacteria</taxon>
        <taxon>Rhodospirillales</taxon>
        <taxon>Dongiaceae</taxon>
        <taxon>Dongia</taxon>
    </lineage>
</organism>
<evidence type="ECO:0000313" key="9">
    <source>
        <dbReference type="EMBL" id="MDY0882714.1"/>
    </source>
</evidence>
<sequence length="324" mass="37446">MNSVVNCAVYENGRKVRDLDINHLEQMKILAGQLIWIGLLEPSQEMLAPLQRQFGLHELAVEDAYRAHQRPKLEVYGDTVFVVMKTCQWLDGELALGETCFFVGRGYLISVRHGKSLSYRSVRERCENVPGKLKKGEDFILYALMDFIVDNYFPVIDALEEKVEELEGAIFENRDQHRDILSEISILRRDLLAMRHAVAPLPDICQRIIRFDVPAMDKNTQPYFRDIYDHANILMDRIEALRETVKSVVDSKMLMVSMRQNEVMRKLAAWAAMLAVPTAIAGIYGMNFTNMPELTWRYGYFTVLGVIVVICLALYWRFKRSGWL</sequence>
<dbReference type="RefSeq" id="WP_320507780.1">
    <property type="nucleotide sequence ID" value="NZ_JAXCLW010000002.1"/>
</dbReference>
<dbReference type="Gene3D" id="3.30.460.20">
    <property type="entry name" value="CorA soluble domain-like"/>
    <property type="match status" value="1"/>
</dbReference>
<dbReference type="PANTHER" id="PTHR46494">
    <property type="entry name" value="CORA FAMILY METAL ION TRANSPORTER (EUROFUNG)"/>
    <property type="match status" value="1"/>
</dbReference>
<keyword evidence="7 8" id="KW-0472">Membrane</keyword>
<dbReference type="InterPro" id="IPR045861">
    <property type="entry name" value="CorA_cytoplasmic_dom"/>
</dbReference>
<feature type="transmembrane region" description="Helical" evidence="8">
    <location>
        <begin position="298"/>
        <end position="318"/>
    </location>
</feature>
<evidence type="ECO:0000256" key="6">
    <source>
        <dbReference type="ARBA" id="ARBA00022989"/>
    </source>
</evidence>
<dbReference type="InterPro" id="IPR045863">
    <property type="entry name" value="CorA_TM1_TM2"/>
</dbReference>
<name>A0ABU5EA97_9PROT</name>
<dbReference type="Proteomes" id="UP001279642">
    <property type="component" value="Unassembled WGS sequence"/>
</dbReference>
<evidence type="ECO:0000313" key="10">
    <source>
        <dbReference type="Proteomes" id="UP001279642"/>
    </source>
</evidence>
<keyword evidence="6 8" id="KW-1133">Transmembrane helix</keyword>
<accession>A0ABU5EA97</accession>
<keyword evidence="3 8" id="KW-0813">Transport</keyword>
<dbReference type="SUPFAM" id="SSF144083">
    <property type="entry name" value="Magnesium transport protein CorA, transmembrane region"/>
    <property type="match status" value="1"/>
</dbReference>
<comment type="caution">
    <text evidence="9">The sequence shown here is derived from an EMBL/GenBank/DDBJ whole genome shotgun (WGS) entry which is preliminary data.</text>
</comment>
<reference evidence="9 10" key="1">
    <citation type="journal article" date="2016" name="Antonie Van Leeuwenhoek">
        <title>Dongia soli sp. nov., isolated from soil from Dokdo, Korea.</title>
        <authorList>
            <person name="Kim D.U."/>
            <person name="Lee H."/>
            <person name="Kim H."/>
            <person name="Kim S.G."/>
            <person name="Ka J.O."/>
        </authorList>
    </citation>
    <scope>NUCLEOTIDE SEQUENCE [LARGE SCALE GENOMIC DNA]</scope>
    <source>
        <strain evidence="9 10">D78</strain>
    </source>
</reference>
<keyword evidence="4 8" id="KW-1003">Cell membrane</keyword>
<keyword evidence="8" id="KW-0406">Ion transport</keyword>
<evidence type="ECO:0000256" key="8">
    <source>
        <dbReference type="RuleBase" id="RU362010"/>
    </source>
</evidence>
<dbReference type="EMBL" id="JAXCLW010000002">
    <property type="protein sequence ID" value="MDY0882714.1"/>
    <property type="molecule type" value="Genomic_DNA"/>
</dbReference>
<dbReference type="NCBIfam" id="TIGR00383">
    <property type="entry name" value="corA"/>
    <property type="match status" value="1"/>
</dbReference>
<comment type="similarity">
    <text evidence="2 8">Belongs to the CorA metal ion transporter (MIT) (TC 1.A.35) family.</text>
</comment>
<evidence type="ECO:0000256" key="5">
    <source>
        <dbReference type="ARBA" id="ARBA00022692"/>
    </source>
</evidence>